<dbReference type="Proteomes" id="UP000257039">
    <property type="component" value="Unassembled WGS sequence"/>
</dbReference>
<evidence type="ECO:0000259" key="5">
    <source>
        <dbReference type="Pfam" id="PF22178"/>
    </source>
</evidence>
<gene>
    <name evidence="6" type="primary">tssI</name>
    <name evidence="6" type="ORF">B9G39_01735</name>
</gene>
<organism evidence="6 7">
    <name type="scientific">Zooshikella ganghwensis</name>
    <dbReference type="NCBI Taxonomy" id="202772"/>
    <lineage>
        <taxon>Bacteria</taxon>
        <taxon>Pseudomonadati</taxon>
        <taxon>Pseudomonadota</taxon>
        <taxon>Gammaproteobacteria</taxon>
        <taxon>Oceanospirillales</taxon>
        <taxon>Zooshikellaceae</taxon>
        <taxon>Zooshikella</taxon>
    </lineage>
</organism>
<name>A0A4P9VGI9_9GAMM</name>
<sequence>MSSIAANENLFDFVVAGQKGSDALRVMKVDGLELLSGIYNFEIELAVESDTLLASDFLQKTATLTLKDPSYPRLVNGVIISFEQKDTGRRFTRYGITLAPKAWTLTKRTNTKIFQHQTVPDIIKSVLLAANLSTDDFTFQLMRNYQPRTYLVQYDENDLHFISRLMEEEGIHFHFQHTSDRHRMVMADSQSALTTIPGGDLLYQDISGMVNDADSVHKLRKQAQTQFGKVSMRDYNFKKPSLNLEVSQNVDGDDYFEQYQYPGNYQLPEEGDEYAKLRMEAKQTNKVMLKGASNSRRLLPGHRVNIIEHAHFEGEYLITQVKHEGTNPQALDEGAPSQGGHYINYFDCIPADKNYRPAQKHKKVLIESTQSAVVTGPAGEEIYTDKHGRIKVQFHWDRDGQKNEKTTRWLRVNTGIAGGQWGQVAIPRIGQEVVIEYLDGNPDNPMVTGCVYHANNKVPYELPAHKSRSTFKTESSPGGGGFNELRFEDKKGQEQIYIHAQKDMDIKVKNDHREHINGHRHLVVGKDSLIVIEGDAHWQKDKNERIEIGQNRHIESQSSTYTKFGQAYLEKCRSEHHAKASRKIVMDARVELTAKVGGNFIKLDPSGVTIVGSTISFGSGSASRAKNVAALPLNVIQGQEEVIAKAAKTGTPLVSDCASNGECVDCAV</sequence>
<dbReference type="NCBIfam" id="TIGR03361">
    <property type="entry name" value="VI_Rhs_Vgr"/>
    <property type="match status" value="1"/>
</dbReference>
<reference evidence="6 7" key="1">
    <citation type="submission" date="2017-04" db="EMBL/GenBank/DDBJ databases">
        <title>Draft genome sequence of Zooshikella ganghwensis VG4 isolated from Red Sea sediments.</title>
        <authorList>
            <person name="Rehman Z."/>
            <person name="Alam I."/>
            <person name="Kamau A."/>
            <person name="Bajic V."/>
            <person name="Leiknes T."/>
        </authorList>
    </citation>
    <scope>NUCLEOTIDE SEQUENCE [LARGE SCALE GENOMIC DNA]</scope>
    <source>
        <strain evidence="6 7">VG4</strain>
    </source>
</reference>
<feature type="domain" description="Gp5/Type VI secretion system Vgr protein OB-fold" evidence="4">
    <location>
        <begin position="384"/>
        <end position="452"/>
    </location>
</feature>
<dbReference type="Gene3D" id="3.55.50.10">
    <property type="entry name" value="Baseplate protein-like domains"/>
    <property type="match status" value="1"/>
</dbReference>
<dbReference type="Pfam" id="PF05954">
    <property type="entry name" value="Phage_GPD"/>
    <property type="match status" value="1"/>
</dbReference>
<dbReference type="Pfam" id="PF04717">
    <property type="entry name" value="Phage_base_V"/>
    <property type="match status" value="1"/>
</dbReference>
<comment type="caution">
    <text evidence="6">The sequence shown here is derived from an EMBL/GenBank/DDBJ whole genome shotgun (WGS) entry which is preliminary data.</text>
</comment>
<dbReference type="InterPro" id="IPR006531">
    <property type="entry name" value="Gp5/Vgr_OB"/>
</dbReference>
<dbReference type="Gene3D" id="4.10.220.110">
    <property type="match status" value="1"/>
</dbReference>
<dbReference type="EMBL" id="NDXW01000001">
    <property type="protein sequence ID" value="RDH42265.1"/>
    <property type="molecule type" value="Genomic_DNA"/>
</dbReference>
<proteinExistence type="inferred from homology"/>
<dbReference type="InterPro" id="IPR050708">
    <property type="entry name" value="T6SS_VgrG/RHS"/>
</dbReference>
<evidence type="ECO:0000256" key="2">
    <source>
        <dbReference type="ARBA" id="ARBA00005558"/>
    </source>
</evidence>
<evidence type="ECO:0000256" key="3">
    <source>
        <dbReference type="ARBA" id="ARBA00022525"/>
    </source>
</evidence>
<dbReference type="InterPro" id="IPR017847">
    <property type="entry name" value="T6SS_RhsGE_Vgr_subset"/>
</dbReference>
<dbReference type="GO" id="GO:0005576">
    <property type="term" value="C:extracellular region"/>
    <property type="evidence" value="ECO:0007669"/>
    <property type="project" value="UniProtKB-SubCell"/>
</dbReference>
<dbReference type="Gene3D" id="2.40.50.230">
    <property type="entry name" value="Gp5 N-terminal domain"/>
    <property type="match status" value="1"/>
</dbReference>
<evidence type="ECO:0000256" key="1">
    <source>
        <dbReference type="ARBA" id="ARBA00004613"/>
    </source>
</evidence>
<protein>
    <submittedName>
        <fullName evidence="6">Type VI secretion system tip protein VgrG</fullName>
    </submittedName>
</protein>
<dbReference type="Pfam" id="PF22178">
    <property type="entry name" value="Gp5_trimer_C"/>
    <property type="match status" value="1"/>
</dbReference>
<dbReference type="PANTHER" id="PTHR32305:SF15">
    <property type="entry name" value="PROTEIN RHSA-RELATED"/>
    <property type="match status" value="1"/>
</dbReference>
<dbReference type="AlphaFoldDB" id="A0A4P9VGI9"/>
<keyword evidence="3" id="KW-0964">Secreted</keyword>
<comment type="subcellular location">
    <subcellularLocation>
        <location evidence="1">Secreted</location>
    </subcellularLocation>
</comment>
<dbReference type="PANTHER" id="PTHR32305">
    <property type="match status" value="1"/>
</dbReference>
<comment type="similarity">
    <text evidence="2">Belongs to the VgrG protein family.</text>
</comment>
<dbReference type="InterPro" id="IPR006533">
    <property type="entry name" value="T6SS_Vgr_RhsGE"/>
</dbReference>
<dbReference type="InterPro" id="IPR054030">
    <property type="entry name" value="Gp5_Vgr_C"/>
</dbReference>
<dbReference type="NCBIfam" id="TIGR01646">
    <property type="entry name" value="vgr_GE"/>
    <property type="match status" value="1"/>
</dbReference>
<dbReference type="Gene3D" id="2.30.110.50">
    <property type="match status" value="1"/>
</dbReference>
<dbReference type="RefSeq" id="WP_094785792.1">
    <property type="nucleotide sequence ID" value="NZ_NDXW01000001.1"/>
</dbReference>
<evidence type="ECO:0000313" key="7">
    <source>
        <dbReference type="Proteomes" id="UP000257039"/>
    </source>
</evidence>
<evidence type="ECO:0000313" key="6">
    <source>
        <dbReference type="EMBL" id="RDH42265.1"/>
    </source>
</evidence>
<dbReference type="SUPFAM" id="SSF69349">
    <property type="entry name" value="Phage fibre proteins"/>
    <property type="match status" value="1"/>
</dbReference>
<keyword evidence="7" id="KW-1185">Reference proteome</keyword>
<dbReference type="SUPFAM" id="SSF69279">
    <property type="entry name" value="Phage tail proteins"/>
    <property type="match status" value="2"/>
</dbReference>
<dbReference type="SUPFAM" id="SSF69255">
    <property type="entry name" value="gp5 N-terminal domain-like"/>
    <property type="match status" value="1"/>
</dbReference>
<evidence type="ECO:0000259" key="4">
    <source>
        <dbReference type="Pfam" id="PF04717"/>
    </source>
</evidence>
<dbReference type="InterPro" id="IPR037026">
    <property type="entry name" value="Vgr_OB-fold_dom_sf"/>
</dbReference>
<feature type="domain" description="Gp5/Type VI secretion system Vgr C-terminal trimerisation" evidence="5">
    <location>
        <begin position="469"/>
        <end position="575"/>
    </location>
</feature>
<accession>A0A4P9VGI9</accession>